<dbReference type="Proteomes" id="UP000831701">
    <property type="component" value="Chromosome 4"/>
</dbReference>
<accession>A0ACB8WZG8</accession>
<gene>
    <name evidence="1" type="ORF">L3Q82_006375</name>
</gene>
<sequence length="176" mass="18821">MDVELIEGASLGMACSLQTGVLCCSVLFLYQEVMFPGMETGQLVALSEAGAYNNLHYPRDNVSTPVGQADLWVYTAGIGSCQLRLLPITDVHAATTLAASSPLDNIKTPVHKELSKDTRNKIVDLHQAGKTESAIGLPVRSQGDSQSDNKVMDNITVRQGETVFLRKASVGFVAAL</sequence>
<reference evidence="1" key="1">
    <citation type="submission" date="2022-04" db="EMBL/GenBank/DDBJ databases">
        <title>Jade perch genome.</title>
        <authorList>
            <person name="Chao B."/>
        </authorList>
    </citation>
    <scope>NUCLEOTIDE SEQUENCE</scope>
    <source>
        <strain evidence="1">CB-2022</strain>
    </source>
</reference>
<protein>
    <submittedName>
        <fullName evidence="1">Uncharacterized protein</fullName>
    </submittedName>
</protein>
<evidence type="ECO:0000313" key="2">
    <source>
        <dbReference type="Proteomes" id="UP000831701"/>
    </source>
</evidence>
<comment type="caution">
    <text evidence="1">The sequence shown here is derived from an EMBL/GenBank/DDBJ whole genome shotgun (WGS) entry which is preliminary data.</text>
</comment>
<organism evidence="1 2">
    <name type="scientific">Scortum barcoo</name>
    <name type="common">barcoo grunter</name>
    <dbReference type="NCBI Taxonomy" id="214431"/>
    <lineage>
        <taxon>Eukaryota</taxon>
        <taxon>Metazoa</taxon>
        <taxon>Chordata</taxon>
        <taxon>Craniata</taxon>
        <taxon>Vertebrata</taxon>
        <taxon>Euteleostomi</taxon>
        <taxon>Actinopterygii</taxon>
        <taxon>Neopterygii</taxon>
        <taxon>Teleostei</taxon>
        <taxon>Neoteleostei</taxon>
        <taxon>Acanthomorphata</taxon>
        <taxon>Eupercaria</taxon>
        <taxon>Centrarchiformes</taxon>
        <taxon>Terapontoidei</taxon>
        <taxon>Terapontidae</taxon>
        <taxon>Scortum</taxon>
    </lineage>
</organism>
<proteinExistence type="predicted"/>
<evidence type="ECO:0000313" key="1">
    <source>
        <dbReference type="EMBL" id="KAI3373217.1"/>
    </source>
</evidence>
<dbReference type="EMBL" id="CM041534">
    <property type="protein sequence ID" value="KAI3373217.1"/>
    <property type="molecule type" value="Genomic_DNA"/>
</dbReference>
<keyword evidence="2" id="KW-1185">Reference proteome</keyword>
<name>A0ACB8WZG8_9TELE</name>